<dbReference type="AlphaFoldDB" id="A0A016E9K2"/>
<evidence type="ECO:0000313" key="2">
    <source>
        <dbReference type="Proteomes" id="UP000020938"/>
    </source>
</evidence>
<dbReference type="Proteomes" id="UP000020938">
    <property type="component" value="Unassembled WGS sequence"/>
</dbReference>
<proteinExistence type="predicted"/>
<evidence type="ECO:0000313" key="1">
    <source>
        <dbReference type="EMBL" id="EXZ73811.1"/>
    </source>
</evidence>
<reference evidence="1 2" key="1">
    <citation type="submission" date="2014-02" db="EMBL/GenBank/DDBJ databases">
        <authorList>
            <person name="Sears C."/>
            <person name="Carroll K."/>
            <person name="Sack B.R."/>
            <person name="Qadri F."/>
            <person name="Myers L.L."/>
            <person name="Chung G.-T."/>
            <person name="Escheverria P."/>
            <person name="Fraser C.M."/>
            <person name="Sadzewicz L."/>
            <person name="Shefchek K.A."/>
            <person name="Tallon L."/>
            <person name="Das S.P."/>
            <person name="Daugherty S."/>
            <person name="Mongodin E.F."/>
        </authorList>
    </citation>
    <scope>NUCLEOTIDE SEQUENCE [LARGE SCALE GENOMIC DNA]</scope>
    <source>
        <strain evidence="1 2">3976T8</strain>
    </source>
</reference>
<dbReference type="EMBL" id="JGDS01000047">
    <property type="protein sequence ID" value="EXZ73811.1"/>
    <property type="molecule type" value="Genomic_DNA"/>
</dbReference>
<gene>
    <name evidence="1" type="ORF">M123_1832</name>
</gene>
<name>A0A016E9K2_BACFG</name>
<protein>
    <submittedName>
        <fullName evidence="1">Uncharacterized protein</fullName>
    </submittedName>
</protein>
<sequence length="53" mass="6054">MLHLFLFFFNADIIILKLKNKNKGGNVLDAIEHKMFLCNSNIGNVLVTSELFD</sequence>
<organism evidence="1 2">
    <name type="scientific">Bacteroides fragilis str. 3976T8</name>
    <dbReference type="NCBI Taxonomy" id="1339314"/>
    <lineage>
        <taxon>Bacteria</taxon>
        <taxon>Pseudomonadati</taxon>
        <taxon>Bacteroidota</taxon>
        <taxon>Bacteroidia</taxon>
        <taxon>Bacteroidales</taxon>
        <taxon>Bacteroidaceae</taxon>
        <taxon>Bacteroides</taxon>
    </lineage>
</organism>
<accession>A0A016E9K2</accession>
<dbReference type="PATRIC" id="fig|1339314.3.peg.2047"/>
<comment type="caution">
    <text evidence="1">The sequence shown here is derived from an EMBL/GenBank/DDBJ whole genome shotgun (WGS) entry which is preliminary data.</text>
</comment>